<dbReference type="InterPro" id="IPR036322">
    <property type="entry name" value="WD40_repeat_dom_sf"/>
</dbReference>
<dbReference type="OrthoDB" id="9978894at2759"/>
<reference evidence="2" key="1">
    <citation type="submission" date="2021-02" db="EMBL/GenBank/DDBJ databases">
        <authorList>
            <person name="Nowell W R."/>
        </authorList>
    </citation>
    <scope>NUCLEOTIDE SEQUENCE</scope>
</reference>
<proteinExistence type="predicted"/>
<name>A0A814AQV0_9BILA</name>
<evidence type="ECO:0000313" key="3">
    <source>
        <dbReference type="Proteomes" id="UP000663832"/>
    </source>
</evidence>
<accession>A0A814AQV0</accession>
<keyword evidence="3" id="KW-1185">Reference proteome</keyword>
<protein>
    <submittedName>
        <fullName evidence="2">Uncharacterized protein</fullName>
    </submittedName>
</protein>
<dbReference type="SUPFAM" id="SSF50978">
    <property type="entry name" value="WD40 repeat-like"/>
    <property type="match status" value="1"/>
</dbReference>
<dbReference type="EMBL" id="CAJNOM010000042">
    <property type="protein sequence ID" value="CAF0896501.1"/>
    <property type="molecule type" value="Genomic_DNA"/>
</dbReference>
<sequence length="503" mass="58251">MSIDQNSLILSSFSRRRLCLSLTNENMNDFRDLLNHFQQRLIEKQKLFDIQREDVHHSINRTFNKIFEQFIEIRRFCRNDIEQQTLNAQIELQQMLDAVQYMRTKSDMYHGNTSDTLNLFATELQKCTDRLSKLVLSPARDLDNLSSYLTASLSSIASDNLPETPSSPSQSIFEQDINKNIVIPSPIITVDSDKNSSSNNSTDVANVNDLNHFKFGPSIVLAFPCDMIASNKRSILSYVIERNFLNYSTVSGVSLSSIKVYRLLAPITANNARLWDLTWCPWSKFYLIVGNLGLYSLCYPYDTNPSTIEHVPQVNKLVSFRGPLFQHVRISSHSTGWYIYMVEHQNVSIDLYDRRSGQLLRHFDNHSQHDLIPLGFHGFCLNENLFAIVKKTEVLSTINNPHQTKNEQNVQVYFFDLETMLCIQQMSLCHCSNVYDIKCCYEKNIFMILAEPMQLILVNLDTNELIRKKLLDEGKHLCIINDHEVFILRSECSIQTLQYRNIR</sequence>
<gene>
    <name evidence="2" type="ORF">BJG266_LOCUS11237</name>
    <name evidence="1" type="ORF">QVE165_LOCUS9234</name>
</gene>
<evidence type="ECO:0000313" key="4">
    <source>
        <dbReference type="Proteomes" id="UP000663877"/>
    </source>
</evidence>
<evidence type="ECO:0000313" key="1">
    <source>
        <dbReference type="EMBL" id="CAF0896501.1"/>
    </source>
</evidence>
<dbReference type="EMBL" id="CAJNOI010000041">
    <property type="protein sequence ID" value="CAF0915511.1"/>
    <property type="molecule type" value="Genomic_DNA"/>
</dbReference>
<dbReference type="Proteomes" id="UP000663877">
    <property type="component" value="Unassembled WGS sequence"/>
</dbReference>
<comment type="caution">
    <text evidence="2">The sequence shown here is derived from an EMBL/GenBank/DDBJ whole genome shotgun (WGS) entry which is preliminary data.</text>
</comment>
<dbReference type="Proteomes" id="UP000663832">
    <property type="component" value="Unassembled WGS sequence"/>
</dbReference>
<dbReference type="AlphaFoldDB" id="A0A814AQV0"/>
<evidence type="ECO:0000313" key="2">
    <source>
        <dbReference type="EMBL" id="CAF0915511.1"/>
    </source>
</evidence>
<organism evidence="2 4">
    <name type="scientific">Adineta steineri</name>
    <dbReference type="NCBI Taxonomy" id="433720"/>
    <lineage>
        <taxon>Eukaryota</taxon>
        <taxon>Metazoa</taxon>
        <taxon>Spiralia</taxon>
        <taxon>Gnathifera</taxon>
        <taxon>Rotifera</taxon>
        <taxon>Eurotatoria</taxon>
        <taxon>Bdelloidea</taxon>
        <taxon>Adinetida</taxon>
        <taxon>Adinetidae</taxon>
        <taxon>Adineta</taxon>
    </lineage>
</organism>